<name>A0A1F7U596_9BACT</name>
<feature type="domain" description="Nudix hydrolase" evidence="3">
    <location>
        <begin position="1"/>
        <end position="141"/>
    </location>
</feature>
<evidence type="ECO:0000313" key="5">
    <source>
        <dbReference type="Proteomes" id="UP000176303"/>
    </source>
</evidence>
<organism evidence="4 5">
    <name type="scientific">Candidatus Uhrbacteria bacterium RIFCSPHIGHO2_02_FULL_57_19</name>
    <dbReference type="NCBI Taxonomy" id="1802391"/>
    <lineage>
        <taxon>Bacteria</taxon>
        <taxon>Candidatus Uhriibacteriota</taxon>
    </lineage>
</organism>
<evidence type="ECO:0000256" key="2">
    <source>
        <dbReference type="ARBA" id="ARBA00022801"/>
    </source>
</evidence>
<dbReference type="GO" id="GO:0016787">
    <property type="term" value="F:hydrolase activity"/>
    <property type="evidence" value="ECO:0007669"/>
    <property type="project" value="UniProtKB-KW"/>
</dbReference>
<dbReference type="PANTHER" id="PTHR43046">
    <property type="entry name" value="GDP-MANNOSE MANNOSYL HYDROLASE"/>
    <property type="match status" value="1"/>
</dbReference>
<proteinExistence type="predicted"/>
<evidence type="ECO:0000313" key="4">
    <source>
        <dbReference type="EMBL" id="OGL72867.1"/>
    </source>
</evidence>
<accession>A0A1F7U596</accession>
<dbReference type="Pfam" id="PF00293">
    <property type="entry name" value="NUDIX"/>
    <property type="match status" value="1"/>
</dbReference>
<sequence length="146" mass="16925">MKPGIDYTGISTPFYCHDGAGNFVLHKRSVKCRDEHGKWDCGGGQLHFGELPEEGVLREVREEYGCEGTIDAQLPAYGIVREHDGVRTHWLAVPFIVRVNREDVRMNEPEFMDEIHWFRLDALPTPLHSAFELALRKFAKHFKQYR</sequence>
<reference evidence="4 5" key="1">
    <citation type="journal article" date="2016" name="Nat. Commun.">
        <title>Thousands of microbial genomes shed light on interconnected biogeochemical processes in an aquifer system.</title>
        <authorList>
            <person name="Anantharaman K."/>
            <person name="Brown C.T."/>
            <person name="Hug L.A."/>
            <person name="Sharon I."/>
            <person name="Castelle C.J."/>
            <person name="Probst A.J."/>
            <person name="Thomas B.C."/>
            <person name="Singh A."/>
            <person name="Wilkins M.J."/>
            <person name="Karaoz U."/>
            <person name="Brodie E.L."/>
            <person name="Williams K.H."/>
            <person name="Hubbard S.S."/>
            <person name="Banfield J.F."/>
        </authorList>
    </citation>
    <scope>NUCLEOTIDE SEQUENCE [LARGE SCALE GENOMIC DNA]</scope>
</reference>
<dbReference type="PROSITE" id="PS51462">
    <property type="entry name" value="NUDIX"/>
    <property type="match status" value="1"/>
</dbReference>
<evidence type="ECO:0000259" key="3">
    <source>
        <dbReference type="PROSITE" id="PS51462"/>
    </source>
</evidence>
<evidence type="ECO:0000256" key="1">
    <source>
        <dbReference type="ARBA" id="ARBA00001946"/>
    </source>
</evidence>
<dbReference type="PROSITE" id="PS00893">
    <property type="entry name" value="NUDIX_BOX"/>
    <property type="match status" value="1"/>
</dbReference>
<dbReference type="InterPro" id="IPR000086">
    <property type="entry name" value="NUDIX_hydrolase_dom"/>
</dbReference>
<dbReference type="AlphaFoldDB" id="A0A1F7U596"/>
<dbReference type="InterPro" id="IPR015797">
    <property type="entry name" value="NUDIX_hydrolase-like_dom_sf"/>
</dbReference>
<keyword evidence="2" id="KW-0378">Hydrolase</keyword>
<comment type="caution">
    <text evidence="4">The sequence shown here is derived from an EMBL/GenBank/DDBJ whole genome shotgun (WGS) entry which is preliminary data.</text>
</comment>
<dbReference type="Proteomes" id="UP000176303">
    <property type="component" value="Unassembled WGS sequence"/>
</dbReference>
<protein>
    <recommendedName>
        <fullName evidence="3">Nudix hydrolase domain-containing protein</fullName>
    </recommendedName>
</protein>
<comment type="cofactor">
    <cofactor evidence="1">
        <name>Mg(2+)</name>
        <dbReference type="ChEBI" id="CHEBI:18420"/>
    </cofactor>
</comment>
<dbReference type="PANTHER" id="PTHR43046:SF14">
    <property type="entry name" value="MUTT_NUDIX FAMILY PROTEIN"/>
    <property type="match status" value="1"/>
</dbReference>
<gene>
    <name evidence="4" type="ORF">A3D72_04375</name>
</gene>
<dbReference type="STRING" id="1802391.A3D72_04375"/>
<dbReference type="Gene3D" id="3.90.79.10">
    <property type="entry name" value="Nucleoside Triphosphate Pyrophosphohydrolase"/>
    <property type="match status" value="1"/>
</dbReference>
<dbReference type="EMBL" id="MGDZ01000047">
    <property type="protein sequence ID" value="OGL72867.1"/>
    <property type="molecule type" value="Genomic_DNA"/>
</dbReference>
<dbReference type="SUPFAM" id="SSF55811">
    <property type="entry name" value="Nudix"/>
    <property type="match status" value="1"/>
</dbReference>
<dbReference type="InterPro" id="IPR020084">
    <property type="entry name" value="NUDIX_hydrolase_CS"/>
</dbReference>